<feature type="transmembrane region" description="Helical" evidence="2">
    <location>
        <begin position="179"/>
        <end position="201"/>
    </location>
</feature>
<gene>
    <name evidence="3" type="ORF">JOE69_002309</name>
</gene>
<proteinExistence type="predicted"/>
<feature type="transmembrane region" description="Helical" evidence="2">
    <location>
        <begin position="323"/>
        <end position="342"/>
    </location>
</feature>
<keyword evidence="2" id="KW-1133">Transmembrane helix</keyword>
<dbReference type="Proteomes" id="UP001185069">
    <property type="component" value="Unassembled WGS sequence"/>
</dbReference>
<keyword evidence="2" id="KW-0472">Membrane</keyword>
<keyword evidence="4" id="KW-1185">Reference proteome</keyword>
<dbReference type="EMBL" id="JAVDQF010000001">
    <property type="protein sequence ID" value="MDR6270071.1"/>
    <property type="molecule type" value="Genomic_DNA"/>
</dbReference>
<feature type="transmembrane region" description="Helical" evidence="2">
    <location>
        <begin position="237"/>
        <end position="258"/>
    </location>
</feature>
<feature type="compositionally biased region" description="Basic residues" evidence="1">
    <location>
        <begin position="368"/>
        <end position="377"/>
    </location>
</feature>
<accession>A0ABU1JCB0</accession>
<evidence type="ECO:0000256" key="2">
    <source>
        <dbReference type="SAM" id="Phobius"/>
    </source>
</evidence>
<name>A0ABU1JCB0_9MICC</name>
<evidence type="ECO:0000256" key="1">
    <source>
        <dbReference type="SAM" id="MobiDB-lite"/>
    </source>
</evidence>
<feature type="transmembrane region" description="Helical" evidence="2">
    <location>
        <begin position="265"/>
        <end position="282"/>
    </location>
</feature>
<sequence length="377" mass="38802">MSNQPSPIKDGLHNPHTPWPVVARTALLAALAVCIVLLAFAWPSVTTKVQQLPIAVLGSSEQIAQLAQKAPEGALDIRSANGRDDAKAQIENREIYGAVILGAQPEILVSSAASPISAQLLTQLGTQLQSQIQQQAITGLQQALAQGAPAAGAPAAAIPTVKITDVVPLSTDDPRGTGLAVAGLPLAMGGIVGGVLISLLVTGTWRRLAAVAGYGVLGGLGLTTIMQGWLHILQGDFLVNAAAIFLAVGATAAAIVGLNAFIGRAGIAVGSVLTMFIGNPLSSLTQPKEFLPGPWGEIGQWFVPGASGTLLRDLSYFPSANTAFQWLVLAGWLVAGLVLTMVGHFRDQSGIPQHDQPPAAEPDQPAPGHRRAHAAIS</sequence>
<protein>
    <recommendedName>
        <fullName evidence="5">ABC transporter permease</fullName>
    </recommendedName>
</protein>
<evidence type="ECO:0008006" key="5">
    <source>
        <dbReference type="Google" id="ProtNLM"/>
    </source>
</evidence>
<evidence type="ECO:0000313" key="3">
    <source>
        <dbReference type="EMBL" id="MDR6270071.1"/>
    </source>
</evidence>
<feature type="transmembrane region" description="Helical" evidence="2">
    <location>
        <begin position="21"/>
        <end position="42"/>
    </location>
</feature>
<evidence type="ECO:0000313" key="4">
    <source>
        <dbReference type="Proteomes" id="UP001185069"/>
    </source>
</evidence>
<organism evidence="3 4">
    <name type="scientific">Arthrobacter russicus</name>
    <dbReference type="NCBI Taxonomy" id="172040"/>
    <lineage>
        <taxon>Bacteria</taxon>
        <taxon>Bacillati</taxon>
        <taxon>Actinomycetota</taxon>
        <taxon>Actinomycetes</taxon>
        <taxon>Micrococcales</taxon>
        <taxon>Micrococcaceae</taxon>
        <taxon>Arthrobacter</taxon>
    </lineage>
</organism>
<feature type="region of interest" description="Disordered" evidence="1">
    <location>
        <begin position="350"/>
        <end position="377"/>
    </location>
</feature>
<reference evidence="3 4" key="1">
    <citation type="submission" date="2023-07" db="EMBL/GenBank/DDBJ databases">
        <title>Sequencing the genomes of 1000 actinobacteria strains.</title>
        <authorList>
            <person name="Klenk H.-P."/>
        </authorList>
    </citation>
    <scope>NUCLEOTIDE SEQUENCE [LARGE SCALE GENOMIC DNA]</scope>
    <source>
        <strain evidence="3 4">DSM 14555</strain>
    </source>
</reference>
<keyword evidence="2" id="KW-0812">Transmembrane</keyword>
<comment type="caution">
    <text evidence="3">The sequence shown here is derived from an EMBL/GenBank/DDBJ whole genome shotgun (WGS) entry which is preliminary data.</text>
</comment>
<dbReference type="RefSeq" id="WP_309798884.1">
    <property type="nucleotide sequence ID" value="NZ_BAAAHY010000005.1"/>
</dbReference>
<feature type="transmembrane region" description="Helical" evidence="2">
    <location>
        <begin position="208"/>
        <end position="231"/>
    </location>
</feature>
<feature type="compositionally biased region" description="Low complexity" evidence="1">
    <location>
        <begin position="352"/>
        <end position="367"/>
    </location>
</feature>